<dbReference type="PANTHER" id="PTHR11461">
    <property type="entry name" value="SERINE PROTEASE INHIBITOR, SERPIN"/>
    <property type="match status" value="1"/>
</dbReference>
<dbReference type="InterPro" id="IPR000215">
    <property type="entry name" value="Serpin_fam"/>
</dbReference>
<gene>
    <name evidence="6" type="ORF">WA026_005658</name>
</gene>
<evidence type="ECO:0000313" key="6">
    <source>
        <dbReference type="EMBL" id="KAK9874842.1"/>
    </source>
</evidence>
<dbReference type="Pfam" id="PF00079">
    <property type="entry name" value="Serpin"/>
    <property type="match status" value="1"/>
</dbReference>
<dbReference type="Gene3D" id="3.30.497.10">
    <property type="entry name" value="Antithrombin, subunit I, domain 2"/>
    <property type="match status" value="1"/>
</dbReference>
<organism evidence="6 7">
    <name type="scientific">Henosepilachna vigintioctopunctata</name>
    <dbReference type="NCBI Taxonomy" id="420089"/>
    <lineage>
        <taxon>Eukaryota</taxon>
        <taxon>Metazoa</taxon>
        <taxon>Ecdysozoa</taxon>
        <taxon>Arthropoda</taxon>
        <taxon>Hexapoda</taxon>
        <taxon>Insecta</taxon>
        <taxon>Pterygota</taxon>
        <taxon>Neoptera</taxon>
        <taxon>Endopterygota</taxon>
        <taxon>Coleoptera</taxon>
        <taxon>Polyphaga</taxon>
        <taxon>Cucujiformia</taxon>
        <taxon>Coccinelloidea</taxon>
        <taxon>Coccinellidae</taxon>
        <taxon>Epilachninae</taxon>
        <taxon>Epilachnini</taxon>
        <taxon>Henosepilachna</taxon>
    </lineage>
</organism>
<dbReference type="SUPFAM" id="SSF56574">
    <property type="entry name" value="Serpins"/>
    <property type="match status" value="1"/>
</dbReference>
<feature type="domain" description="Serpin" evidence="5">
    <location>
        <begin position="2"/>
        <end position="228"/>
    </location>
</feature>
<dbReference type="Gene3D" id="2.30.39.10">
    <property type="entry name" value="Alpha-1-antitrypsin, domain 1"/>
    <property type="match status" value="1"/>
</dbReference>
<dbReference type="EMBL" id="JARQZJ010000032">
    <property type="protein sequence ID" value="KAK9874842.1"/>
    <property type="molecule type" value="Genomic_DNA"/>
</dbReference>
<dbReference type="GO" id="GO:0005615">
    <property type="term" value="C:extracellular space"/>
    <property type="evidence" value="ECO:0007669"/>
    <property type="project" value="InterPro"/>
</dbReference>
<dbReference type="PROSITE" id="PS00284">
    <property type="entry name" value="SERPIN"/>
    <property type="match status" value="1"/>
</dbReference>
<dbReference type="SMART" id="SM00093">
    <property type="entry name" value="SERPIN"/>
    <property type="match status" value="1"/>
</dbReference>
<comment type="similarity">
    <text evidence="1 4">Belongs to the serpin family.</text>
</comment>
<accession>A0AAW1TTI1</accession>
<dbReference type="InterPro" id="IPR023796">
    <property type="entry name" value="Serpin_dom"/>
</dbReference>
<dbReference type="GO" id="GO:0004867">
    <property type="term" value="F:serine-type endopeptidase inhibitor activity"/>
    <property type="evidence" value="ECO:0007669"/>
    <property type="project" value="UniProtKB-KW"/>
</dbReference>
<reference evidence="6 7" key="1">
    <citation type="submission" date="2023-03" db="EMBL/GenBank/DDBJ databases">
        <title>Genome insight into feeding habits of ladybird beetles.</title>
        <authorList>
            <person name="Li H.-S."/>
            <person name="Huang Y.-H."/>
            <person name="Pang H."/>
        </authorList>
    </citation>
    <scope>NUCLEOTIDE SEQUENCE [LARGE SCALE GENOMIC DNA]</scope>
    <source>
        <strain evidence="6">SYSU_2023b</strain>
        <tissue evidence="6">Whole body</tissue>
    </source>
</reference>
<dbReference type="Proteomes" id="UP001431783">
    <property type="component" value="Unassembled WGS sequence"/>
</dbReference>
<dbReference type="InterPro" id="IPR023795">
    <property type="entry name" value="Serpin_CS"/>
</dbReference>
<dbReference type="InterPro" id="IPR036186">
    <property type="entry name" value="Serpin_sf"/>
</dbReference>
<evidence type="ECO:0000313" key="7">
    <source>
        <dbReference type="Proteomes" id="UP001431783"/>
    </source>
</evidence>
<comment type="caution">
    <text evidence="6">The sequence shown here is derived from an EMBL/GenBank/DDBJ whole genome shotgun (WGS) entry which is preliminary data.</text>
</comment>
<evidence type="ECO:0000256" key="3">
    <source>
        <dbReference type="ARBA" id="ARBA00022900"/>
    </source>
</evidence>
<proteinExistence type="inferred from homology"/>
<dbReference type="InterPro" id="IPR042185">
    <property type="entry name" value="Serpin_sf_2"/>
</dbReference>
<evidence type="ECO:0000256" key="4">
    <source>
        <dbReference type="RuleBase" id="RU000411"/>
    </source>
</evidence>
<sequence>MMNWLDEQNIMLQNNIALLNGIYVSGRWLQGFDKRLTKEMDFHLSPSKTVKVNMMKVTGYFMVSRCPILGVKILKLPLENERAQMLVGLTDDTEGLDSVLAPNALKLWNERHFNKEFITLYMPRFELTSDMDLTPTLMKMGISKLFSAADLSGINDELTNVSLISQNIHLMVNERGISSINWPLMEDNIIEKQGNLSKKPTTVKLDHPFFFGILYDDMSLMFGRISNL</sequence>
<dbReference type="InterPro" id="IPR042178">
    <property type="entry name" value="Serpin_sf_1"/>
</dbReference>
<dbReference type="AlphaFoldDB" id="A0AAW1TTI1"/>
<dbReference type="CDD" id="cd00172">
    <property type="entry name" value="serpin"/>
    <property type="match status" value="1"/>
</dbReference>
<keyword evidence="2" id="KW-0646">Protease inhibitor</keyword>
<keyword evidence="7" id="KW-1185">Reference proteome</keyword>
<protein>
    <recommendedName>
        <fullName evidence="5">Serpin domain-containing protein</fullName>
    </recommendedName>
</protein>
<evidence type="ECO:0000259" key="5">
    <source>
        <dbReference type="SMART" id="SM00093"/>
    </source>
</evidence>
<evidence type="ECO:0000256" key="1">
    <source>
        <dbReference type="ARBA" id="ARBA00009500"/>
    </source>
</evidence>
<dbReference type="PANTHER" id="PTHR11461:SF211">
    <property type="entry name" value="GH10112P-RELATED"/>
    <property type="match status" value="1"/>
</dbReference>
<evidence type="ECO:0000256" key="2">
    <source>
        <dbReference type="ARBA" id="ARBA00022690"/>
    </source>
</evidence>
<keyword evidence="3" id="KW-0722">Serine protease inhibitor</keyword>
<name>A0AAW1TTI1_9CUCU</name>